<keyword evidence="5" id="KW-1185">Reference proteome</keyword>
<dbReference type="InterPro" id="IPR036815">
    <property type="entry name" value="14-3-3_dom_sf"/>
</dbReference>
<gene>
    <name evidence="4" type="ORF">C2S53_006715</name>
</gene>
<dbReference type="InterPro" id="IPR000308">
    <property type="entry name" value="14-3-3"/>
</dbReference>
<dbReference type="Proteomes" id="UP001190926">
    <property type="component" value="Unassembled WGS sequence"/>
</dbReference>
<dbReference type="SUPFAM" id="SSF48445">
    <property type="entry name" value="14-3-3 protein"/>
    <property type="match status" value="1"/>
</dbReference>
<dbReference type="EMBL" id="SDAM02029499">
    <property type="protein sequence ID" value="KAH6756913.1"/>
    <property type="molecule type" value="Genomic_DNA"/>
</dbReference>
<sequence>MEMNDDDDDSWREMSVEVARRAVETRRYEDAVYAMRSVVELNVKFLTDEERNLLIVGYKNMIASGRALRRALLSIEQKEKSVGNEENVQVIETYIQRVETYIDSICCEAKLIIEDYVLPPKHSEYTFEGLVIYYRMLGDSSRYRAEIHTGGLKKKLAKEALLAYELGELHAQELCVANPIRLGLILNLSVFYYEISSTPECGRDIALMTYDSAMLKIERSKEELGLSKEELEESTRILKIMDTNLYLAAERFAKFDAIFVERIARIEAGCDDRKVEWKDTLDT</sequence>
<feature type="site" description="Interaction with phosphoserine on interacting protein" evidence="2">
    <location>
        <position position="66"/>
    </location>
</feature>
<organism evidence="4 5">
    <name type="scientific">Perilla frutescens var. hirtella</name>
    <name type="common">Perilla citriodora</name>
    <name type="synonym">Perilla setoyensis</name>
    <dbReference type="NCBI Taxonomy" id="608512"/>
    <lineage>
        <taxon>Eukaryota</taxon>
        <taxon>Viridiplantae</taxon>
        <taxon>Streptophyta</taxon>
        <taxon>Embryophyta</taxon>
        <taxon>Tracheophyta</taxon>
        <taxon>Spermatophyta</taxon>
        <taxon>Magnoliopsida</taxon>
        <taxon>eudicotyledons</taxon>
        <taxon>Gunneridae</taxon>
        <taxon>Pentapetalae</taxon>
        <taxon>asterids</taxon>
        <taxon>lamiids</taxon>
        <taxon>Lamiales</taxon>
        <taxon>Lamiaceae</taxon>
        <taxon>Nepetoideae</taxon>
        <taxon>Elsholtzieae</taxon>
        <taxon>Perilla</taxon>
    </lineage>
</organism>
<dbReference type="CDD" id="cd08774">
    <property type="entry name" value="14-3-3"/>
    <property type="match status" value="1"/>
</dbReference>
<dbReference type="PANTHER" id="PTHR18860">
    <property type="entry name" value="14-3-3 PROTEIN"/>
    <property type="match status" value="1"/>
</dbReference>
<reference evidence="4 5" key="1">
    <citation type="journal article" date="2021" name="Nat. Commun.">
        <title>Incipient diploidization of the medicinal plant Perilla within 10,000 years.</title>
        <authorList>
            <person name="Zhang Y."/>
            <person name="Shen Q."/>
            <person name="Leng L."/>
            <person name="Zhang D."/>
            <person name="Chen S."/>
            <person name="Shi Y."/>
            <person name="Ning Z."/>
            <person name="Chen S."/>
        </authorList>
    </citation>
    <scope>NUCLEOTIDE SEQUENCE [LARGE SCALE GENOMIC DNA]</scope>
    <source>
        <strain evidence="5">cv. PC099</strain>
    </source>
</reference>
<evidence type="ECO:0000256" key="1">
    <source>
        <dbReference type="ARBA" id="ARBA00006141"/>
    </source>
</evidence>
<name>A0AAD4IPX3_PERFH</name>
<protein>
    <recommendedName>
        <fullName evidence="3">14-3-3 domain-containing protein</fullName>
    </recommendedName>
</protein>
<comment type="caution">
    <text evidence="4">The sequence shown here is derived from an EMBL/GenBank/DDBJ whole genome shotgun (WGS) entry which is preliminary data.</text>
</comment>
<accession>A0AAD4IPX3</accession>
<dbReference type="InterPro" id="IPR023410">
    <property type="entry name" value="14-3-3_domain"/>
</dbReference>
<feature type="domain" description="14-3-3" evidence="3">
    <location>
        <begin position="12"/>
        <end position="257"/>
    </location>
</feature>
<dbReference type="PIRSF" id="PIRSF000868">
    <property type="entry name" value="14-3-3"/>
    <property type="match status" value="1"/>
</dbReference>
<dbReference type="SMART" id="SM00101">
    <property type="entry name" value="14_3_3"/>
    <property type="match status" value="1"/>
</dbReference>
<evidence type="ECO:0000259" key="3">
    <source>
        <dbReference type="SMART" id="SM00101"/>
    </source>
</evidence>
<dbReference type="Gene3D" id="1.20.190.20">
    <property type="entry name" value="14-3-3 domain"/>
    <property type="match status" value="1"/>
</dbReference>
<dbReference type="PRINTS" id="PR00305">
    <property type="entry name" value="1433ZETA"/>
</dbReference>
<dbReference type="Pfam" id="PF00244">
    <property type="entry name" value="14-3-3"/>
    <property type="match status" value="1"/>
</dbReference>
<comment type="similarity">
    <text evidence="1">Belongs to the 14-3-3 family.</text>
</comment>
<dbReference type="AlphaFoldDB" id="A0AAD4IPX3"/>
<evidence type="ECO:0000256" key="2">
    <source>
        <dbReference type="PIRSR" id="PIRSR000868-1"/>
    </source>
</evidence>
<evidence type="ECO:0000313" key="4">
    <source>
        <dbReference type="EMBL" id="KAH6756913.1"/>
    </source>
</evidence>
<proteinExistence type="inferred from homology"/>
<feature type="site" description="Interaction with phosphoserine on interacting protein" evidence="2">
    <location>
        <position position="142"/>
    </location>
</feature>
<evidence type="ECO:0000313" key="5">
    <source>
        <dbReference type="Proteomes" id="UP001190926"/>
    </source>
</evidence>